<dbReference type="InterPro" id="IPR002364">
    <property type="entry name" value="Quin_OxRdtase/zeta-crystal_CS"/>
</dbReference>
<organism evidence="8 9">
    <name type="scientific">Caballeronia cordobensis</name>
    <name type="common">Burkholderia cordobensis</name>
    <dbReference type="NCBI Taxonomy" id="1353886"/>
    <lineage>
        <taxon>Bacteria</taxon>
        <taxon>Pseudomonadati</taxon>
        <taxon>Pseudomonadota</taxon>
        <taxon>Betaproteobacteria</taxon>
        <taxon>Burkholderiales</taxon>
        <taxon>Burkholderiaceae</taxon>
        <taxon>Caballeronia</taxon>
    </lineage>
</organism>
<dbReference type="PROSITE" id="PS01162">
    <property type="entry name" value="QOR_ZETA_CRYSTAL"/>
    <property type="match status" value="1"/>
</dbReference>
<evidence type="ECO:0000256" key="4">
    <source>
        <dbReference type="ARBA" id="ARBA00022857"/>
    </source>
</evidence>
<dbReference type="Gene3D" id="3.90.180.10">
    <property type="entry name" value="Medium-chain alcohol dehydrogenases, catalytic domain"/>
    <property type="match status" value="1"/>
</dbReference>
<dbReference type="InterPro" id="IPR051603">
    <property type="entry name" value="Zinc-ADH_QOR/CCCR"/>
</dbReference>
<evidence type="ECO:0000256" key="3">
    <source>
        <dbReference type="ARBA" id="ARBA00022490"/>
    </source>
</evidence>
<evidence type="ECO:0000256" key="2">
    <source>
        <dbReference type="ARBA" id="ARBA00011881"/>
    </source>
</evidence>
<sequence length="343" mass="35603">MKAIVMRRFGGPETLELAEVPRPVPQADEVLIRVHAVTVNRTLDLAVRAGRYGRPVTLPHVLGADPVGEIVEIGDDVVDRKIGDRVATLPFVKAATGSAPPVLLGVSAWGGYAEFVAVPARITHLVPAKLDFADAAVVARHAPLALHLLETKARVCPGETVLVMGASGGLGSVGVQVAKSLGATVIAGAGAPERVARAVAAGADYGIDYRRSDLVQEVMVLTGGRGVDVVFENIGDPDLFPQAVSSLARGGRLVTAGSHGGGKVTLNVTELYQKQLTLYGSTGQTSGDLDRALALAADGLLQAEIADTFPLSSAARAHEDLEEGRITGKIVLLPQHIEVPLSS</sequence>
<dbReference type="Proteomes" id="UP000054740">
    <property type="component" value="Unassembled WGS sequence"/>
</dbReference>
<dbReference type="AlphaFoldDB" id="A0A158I731"/>
<comment type="subunit">
    <text evidence="2">Homotetramer.</text>
</comment>
<keyword evidence="3" id="KW-0963">Cytoplasm</keyword>
<dbReference type="GO" id="GO:0008270">
    <property type="term" value="F:zinc ion binding"/>
    <property type="evidence" value="ECO:0007669"/>
    <property type="project" value="InterPro"/>
</dbReference>
<dbReference type="SUPFAM" id="SSF51735">
    <property type="entry name" value="NAD(P)-binding Rossmann-fold domains"/>
    <property type="match status" value="1"/>
</dbReference>
<accession>A0A158I731</accession>
<dbReference type="GO" id="GO:0005737">
    <property type="term" value="C:cytoplasm"/>
    <property type="evidence" value="ECO:0007669"/>
    <property type="project" value="UniProtKB-SubCell"/>
</dbReference>
<dbReference type="SMART" id="SM00829">
    <property type="entry name" value="PKS_ER"/>
    <property type="match status" value="1"/>
</dbReference>
<proteinExistence type="predicted"/>
<dbReference type="Pfam" id="PF08240">
    <property type="entry name" value="ADH_N"/>
    <property type="match status" value="1"/>
</dbReference>
<dbReference type="InterPro" id="IPR011032">
    <property type="entry name" value="GroES-like_sf"/>
</dbReference>
<dbReference type="InterPro" id="IPR036291">
    <property type="entry name" value="NAD(P)-bd_dom_sf"/>
</dbReference>
<dbReference type="SUPFAM" id="SSF50129">
    <property type="entry name" value="GroES-like"/>
    <property type="match status" value="1"/>
</dbReference>
<dbReference type="GO" id="GO:0016491">
    <property type="term" value="F:oxidoreductase activity"/>
    <property type="evidence" value="ECO:0007669"/>
    <property type="project" value="InterPro"/>
</dbReference>
<dbReference type="Pfam" id="PF00107">
    <property type="entry name" value="ADH_zinc_N"/>
    <property type="match status" value="1"/>
</dbReference>
<dbReference type="InterPro" id="IPR013149">
    <property type="entry name" value="ADH-like_C"/>
</dbReference>
<evidence type="ECO:0000259" key="7">
    <source>
        <dbReference type="SMART" id="SM00829"/>
    </source>
</evidence>
<evidence type="ECO:0000313" key="9">
    <source>
        <dbReference type="Proteomes" id="UP000054740"/>
    </source>
</evidence>
<feature type="domain" description="Enoyl reductase (ER)" evidence="7">
    <location>
        <begin position="10"/>
        <end position="332"/>
    </location>
</feature>
<dbReference type="PANTHER" id="PTHR44154:SF1">
    <property type="entry name" value="QUINONE OXIDOREDUCTASE"/>
    <property type="match status" value="1"/>
</dbReference>
<evidence type="ECO:0000313" key="8">
    <source>
        <dbReference type="EMBL" id="SAL51911.1"/>
    </source>
</evidence>
<reference evidence="9" key="1">
    <citation type="submission" date="2016-01" db="EMBL/GenBank/DDBJ databases">
        <authorList>
            <person name="Peeters C."/>
        </authorList>
    </citation>
    <scope>NUCLEOTIDE SEQUENCE [LARGE SCALE GENOMIC DNA]</scope>
</reference>
<keyword evidence="4" id="KW-0521">NADP</keyword>
<name>A0A158I731_CABCO</name>
<dbReference type="InterPro" id="IPR013154">
    <property type="entry name" value="ADH-like_N"/>
</dbReference>
<dbReference type="EMBL" id="FCNY02000010">
    <property type="protein sequence ID" value="SAL51911.1"/>
    <property type="molecule type" value="Genomic_DNA"/>
</dbReference>
<protein>
    <submittedName>
        <fullName evidence="8">Alcohol dehydrogenase</fullName>
    </submittedName>
</protein>
<dbReference type="GO" id="GO:0003723">
    <property type="term" value="F:RNA binding"/>
    <property type="evidence" value="ECO:0007669"/>
    <property type="project" value="UniProtKB-KW"/>
</dbReference>
<comment type="subcellular location">
    <subcellularLocation>
        <location evidence="1">Cytoplasm</location>
    </subcellularLocation>
</comment>
<dbReference type="InterPro" id="IPR020843">
    <property type="entry name" value="ER"/>
</dbReference>
<evidence type="ECO:0000256" key="6">
    <source>
        <dbReference type="ARBA" id="ARBA00022990"/>
    </source>
</evidence>
<evidence type="ECO:0000256" key="1">
    <source>
        <dbReference type="ARBA" id="ARBA00004496"/>
    </source>
</evidence>
<keyword evidence="9" id="KW-1185">Reference proteome</keyword>
<dbReference type="PANTHER" id="PTHR44154">
    <property type="entry name" value="QUINONE OXIDOREDUCTASE"/>
    <property type="match status" value="1"/>
</dbReference>
<gene>
    <name evidence="8" type="ORF">AWB70_04265</name>
</gene>
<keyword evidence="5" id="KW-0694">RNA-binding</keyword>
<evidence type="ECO:0000256" key="5">
    <source>
        <dbReference type="ARBA" id="ARBA00022884"/>
    </source>
</evidence>
<keyword evidence="6" id="KW-0007">Acetylation</keyword>